<organism evidence="7 8">
    <name type="scientific">Arabidopsis thaliana</name>
    <name type="common">Mouse-ear cress</name>
    <dbReference type="NCBI Taxonomy" id="3702"/>
    <lineage>
        <taxon>Eukaryota</taxon>
        <taxon>Viridiplantae</taxon>
        <taxon>Streptophyta</taxon>
        <taxon>Embryophyta</taxon>
        <taxon>Tracheophyta</taxon>
        <taxon>Spermatophyta</taxon>
        <taxon>Magnoliopsida</taxon>
        <taxon>eudicotyledons</taxon>
        <taxon>Gunneridae</taxon>
        <taxon>Pentapetalae</taxon>
        <taxon>rosids</taxon>
        <taxon>malvids</taxon>
        <taxon>Brassicales</taxon>
        <taxon>Brassicaceae</taxon>
        <taxon>Camelineae</taxon>
        <taxon>Arabidopsis</taxon>
    </lineage>
</organism>
<evidence type="ECO:0000256" key="5">
    <source>
        <dbReference type="RuleBase" id="RU004020"/>
    </source>
</evidence>
<dbReference type="InterPro" id="IPR036390">
    <property type="entry name" value="WH_DNA-bd_sf"/>
</dbReference>
<evidence type="ECO:0000313" key="8">
    <source>
        <dbReference type="Proteomes" id="UP000078284"/>
    </source>
</evidence>
<dbReference type="Proteomes" id="UP000078284">
    <property type="component" value="Chromosome 1"/>
</dbReference>
<feature type="domain" description="HSF-type DNA-binding" evidence="6">
    <location>
        <begin position="22"/>
        <end position="122"/>
    </location>
</feature>
<evidence type="ECO:0000313" key="7">
    <source>
        <dbReference type="EMBL" id="OAP16935.1"/>
    </source>
</evidence>
<evidence type="ECO:0000256" key="3">
    <source>
        <dbReference type="ARBA" id="ARBA00023125"/>
    </source>
</evidence>
<comment type="subcellular location">
    <subcellularLocation>
        <location evidence="1">Nucleus</location>
    </subcellularLocation>
</comment>
<dbReference type="InterPro" id="IPR000232">
    <property type="entry name" value="HSF_DNA-bd"/>
</dbReference>
<comment type="caution">
    <text evidence="7">The sequence shown here is derived from an EMBL/GenBank/DDBJ whole genome shotgun (WGS) entry which is preliminary data.</text>
</comment>
<dbReference type="Gene3D" id="1.10.10.10">
    <property type="entry name" value="Winged helix-like DNA-binding domain superfamily/Winged helix DNA-binding domain"/>
    <property type="match status" value="1"/>
</dbReference>
<dbReference type="Pfam" id="PF00447">
    <property type="entry name" value="HSF_DNA-bind"/>
    <property type="match status" value="1"/>
</dbReference>
<dbReference type="ExpressionAtlas" id="A0A178WHB4">
    <property type="expression patterns" value="baseline and differential"/>
</dbReference>
<keyword evidence="4" id="KW-0539">Nucleus</keyword>
<evidence type="ECO:0000256" key="1">
    <source>
        <dbReference type="ARBA" id="ARBA00004123"/>
    </source>
</evidence>
<dbReference type="InterPro" id="IPR036388">
    <property type="entry name" value="WH-like_DNA-bd_sf"/>
</dbReference>
<reference evidence="8" key="1">
    <citation type="journal article" date="2016" name="Proc. Natl. Acad. Sci. U.S.A.">
        <title>Chromosome-level assembly of Arabidopsis thaliana Ler reveals the extent of translocation and inversion polymorphisms.</title>
        <authorList>
            <person name="Zapata L."/>
            <person name="Ding J."/>
            <person name="Willing E.M."/>
            <person name="Hartwig B."/>
            <person name="Bezdan D."/>
            <person name="Jiao W.B."/>
            <person name="Patel V."/>
            <person name="Velikkakam James G."/>
            <person name="Koornneef M."/>
            <person name="Ossowski S."/>
            <person name="Schneeberger K."/>
        </authorList>
    </citation>
    <scope>NUCLEOTIDE SEQUENCE [LARGE SCALE GENOMIC DNA]</scope>
    <source>
        <strain evidence="8">cv. Landsberg erecta</strain>
    </source>
</reference>
<evidence type="ECO:0000256" key="4">
    <source>
        <dbReference type="ARBA" id="ARBA00023242"/>
    </source>
</evidence>
<protein>
    <recommendedName>
        <fullName evidence="6">HSF-type DNA-binding domain-containing protein</fullName>
    </recommendedName>
</protein>
<keyword evidence="2" id="KW-0346">Stress response</keyword>
<dbReference type="AlphaFoldDB" id="A0A178WHB4"/>
<accession>A0A178WHB4</accession>
<dbReference type="GO" id="GO:0003700">
    <property type="term" value="F:DNA-binding transcription factor activity"/>
    <property type="evidence" value="ECO:0007669"/>
    <property type="project" value="InterPro"/>
</dbReference>
<dbReference type="GO" id="GO:0005634">
    <property type="term" value="C:nucleus"/>
    <property type="evidence" value="ECO:0007669"/>
    <property type="project" value="UniProtKB-SubCell"/>
</dbReference>
<gene>
    <name evidence="7" type="ordered locus">AXX17_At1g72140</name>
</gene>
<evidence type="ECO:0000259" key="6">
    <source>
        <dbReference type="SMART" id="SM00415"/>
    </source>
</evidence>
<name>A0A178WHB4_ARATH</name>
<dbReference type="SUPFAM" id="SSF46785">
    <property type="entry name" value="Winged helix' DNA-binding domain"/>
    <property type="match status" value="1"/>
</dbReference>
<sequence>MLKSRNPNYSKILICEVCEVLGMGYNFYMRVYEVVDDASTDAIISWSESNNSFIIWNVGEFYRRILPKYVDLGTNLSRFFSNLRSHGFKIVKGRTGVLEFGHEDFVRDKLELMKKMVSDKRKARKAAKSKARKARVQVEFLFQHLQI</sequence>
<dbReference type="EMBL" id="LUHQ01000001">
    <property type="protein sequence ID" value="OAP16935.1"/>
    <property type="molecule type" value="Genomic_DNA"/>
</dbReference>
<comment type="similarity">
    <text evidence="5">Belongs to the HSF family.</text>
</comment>
<dbReference type="PANTHER" id="PTHR10015:SF384">
    <property type="entry name" value="DNA-BINDING PROTEIN-RELATED"/>
    <property type="match status" value="1"/>
</dbReference>
<evidence type="ECO:0000256" key="2">
    <source>
        <dbReference type="ARBA" id="ARBA00023016"/>
    </source>
</evidence>
<dbReference type="PANTHER" id="PTHR10015">
    <property type="entry name" value="HEAT SHOCK TRANSCRIPTION FACTOR"/>
    <property type="match status" value="1"/>
</dbReference>
<dbReference type="GO" id="GO:0043565">
    <property type="term" value="F:sequence-specific DNA binding"/>
    <property type="evidence" value="ECO:0007669"/>
    <property type="project" value="InterPro"/>
</dbReference>
<proteinExistence type="inferred from homology"/>
<keyword evidence="3" id="KW-0238">DNA-binding</keyword>
<dbReference type="PRINTS" id="PR00056">
    <property type="entry name" value="HSFDOMAIN"/>
</dbReference>
<dbReference type="SMART" id="SM00415">
    <property type="entry name" value="HSF"/>
    <property type="match status" value="1"/>
</dbReference>